<protein>
    <recommendedName>
        <fullName evidence="3">DUF2971 family protein</fullName>
    </recommendedName>
</protein>
<name>A0A4R7E099_9FIRM</name>
<evidence type="ECO:0000313" key="1">
    <source>
        <dbReference type="EMBL" id="TDS25586.1"/>
    </source>
</evidence>
<dbReference type="AlphaFoldDB" id="A0A4R7E099"/>
<dbReference type="InterPro" id="IPR021352">
    <property type="entry name" value="DUF2971"/>
</dbReference>
<comment type="caution">
    <text evidence="1">The sequence shown here is derived from an EMBL/GenBank/DDBJ whole genome shotgun (WGS) entry which is preliminary data.</text>
</comment>
<dbReference type="Proteomes" id="UP000295758">
    <property type="component" value="Unassembled WGS sequence"/>
</dbReference>
<reference evidence="1 2" key="1">
    <citation type="submission" date="2019-03" db="EMBL/GenBank/DDBJ databases">
        <title>Deep subsurface shale carbon reservoir microbial communities from Ohio and West Virginia, USA.</title>
        <authorList>
            <person name="Wrighton K."/>
        </authorList>
    </citation>
    <scope>NUCLEOTIDE SEQUENCE [LARGE SCALE GENOMIC DNA]</scope>
    <source>
        <strain evidence="1 2">UTICA-S4D12</strain>
    </source>
</reference>
<gene>
    <name evidence="1" type="ORF">BY453_1514</name>
</gene>
<sequence>MCYTSKRRKWEKSYIDKVFKNQDKPDEKYFDILFHNEELINAKSEYIPESLYKYYSPTSDNILDIENKRIWFSHPNNFNDPFDCLTGHDYLKYEKESLLNYIDKENLVDNTNINDSFTKSEINKIINSTTSLENSSYVKKYYSILKINILSNKSDKFQDEIRNYIEKIRRNFNLKIKKMRDINIRVACFSRFKNHKEFYKKIQMWSHYADNHKGFCVEYDLSELKQKINFLIKDHEYYDNRDEYLNEKVKATIKGGLFPVNYSSRRVNIPYTKVKKLKIKENGALERNKTLNKKLFKTFLVKSTNWSYENEWRIIIEGDICDYFDNKIPFPYIKKIYLGCNMNKKNIDALIEIGKKLNVEVVMLKMNNSKYILEESSIDDYKWSEEQRKFYNPFTR</sequence>
<dbReference type="EMBL" id="SOAA01000051">
    <property type="protein sequence ID" value="TDS25586.1"/>
    <property type="molecule type" value="Genomic_DNA"/>
</dbReference>
<evidence type="ECO:0008006" key="3">
    <source>
        <dbReference type="Google" id="ProtNLM"/>
    </source>
</evidence>
<organism evidence="1 2">
    <name type="scientific">Halanaerobium congolense</name>
    <dbReference type="NCBI Taxonomy" id="54121"/>
    <lineage>
        <taxon>Bacteria</taxon>
        <taxon>Bacillati</taxon>
        <taxon>Bacillota</taxon>
        <taxon>Clostridia</taxon>
        <taxon>Halanaerobiales</taxon>
        <taxon>Halanaerobiaceae</taxon>
        <taxon>Halanaerobium</taxon>
    </lineage>
</organism>
<accession>A0A4R7E099</accession>
<dbReference type="Pfam" id="PF11185">
    <property type="entry name" value="DUF2971"/>
    <property type="match status" value="1"/>
</dbReference>
<evidence type="ECO:0000313" key="2">
    <source>
        <dbReference type="Proteomes" id="UP000295758"/>
    </source>
</evidence>
<proteinExistence type="predicted"/>